<keyword evidence="2" id="KW-1185">Reference proteome</keyword>
<evidence type="ECO:0000313" key="1">
    <source>
        <dbReference type="EMBL" id="VFJ12358.1"/>
    </source>
</evidence>
<protein>
    <submittedName>
        <fullName evidence="1">Uncharacterized protein</fullName>
    </submittedName>
</protein>
<accession>A0A484I6J2</accession>
<dbReference type="Proteomes" id="UP000294299">
    <property type="component" value="Chromosome NFRAN"/>
</dbReference>
<dbReference type="EMBL" id="LR216287">
    <property type="protein sequence ID" value="VFJ12358.1"/>
    <property type="molecule type" value="Genomic_DNA"/>
</dbReference>
<dbReference type="KEGG" id="nfn:NFRAN_0037"/>
<gene>
    <name evidence="1" type="ORF">NFRAN_0037</name>
</gene>
<proteinExistence type="predicted"/>
<dbReference type="GeneID" id="39419645"/>
<evidence type="ECO:0000313" key="2">
    <source>
        <dbReference type="Proteomes" id="UP000294299"/>
    </source>
</evidence>
<dbReference type="RefSeq" id="WP_134482519.1">
    <property type="nucleotide sequence ID" value="NZ_LR216287.1"/>
</dbReference>
<sequence>MSILEFDFLGRDNVAVSTVYDPNVDEKYSILKLKLDNIHLEEHRIKKSQSRNPILGYRPNKRAI</sequence>
<name>A0A484I6J2_9ARCH</name>
<organism evidence="1 2">
    <name type="scientific">Candidatus Nitrosocosmicus franklandianus</name>
    <dbReference type="NCBI Taxonomy" id="1798806"/>
    <lineage>
        <taxon>Archaea</taxon>
        <taxon>Nitrososphaerota</taxon>
        <taxon>Nitrososphaeria</taxon>
        <taxon>Nitrososphaerales</taxon>
        <taxon>Nitrososphaeraceae</taxon>
        <taxon>Candidatus Nitrosocosmicus</taxon>
    </lineage>
</organism>
<reference evidence="1 2" key="1">
    <citation type="submission" date="2019-02" db="EMBL/GenBank/DDBJ databases">
        <authorList>
            <person name="Lehtovirta-Morley E L."/>
        </authorList>
    </citation>
    <scope>NUCLEOTIDE SEQUENCE [LARGE SCALE GENOMIC DNA]</scope>
    <source>
        <strain evidence="1">NFRAN1</strain>
    </source>
</reference>
<dbReference type="AlphaFoldDB" id="A0A484I6J2"/>